<evidence type="ECO:0000313" key="2">
    <source>
        <dbReference type="WBParaSite" id="nRc.2.0.1.t31357-RA"/>
    </source>
</evidence>
<proteinExistence type="predicted"/>
<sequence length="86" mass="9413">MFRSCCEYCGTDPKLAVKRISDAIGAGSVNTKLISSKAYTIAENLLFVALGDPKNDPPKKVIQLETLAYRIKAEAHYHISQRGKAS</sequence>
<protein>
    <submittedName>
        <fullName evidence="2">Uncharacterized protein</fullName>
    </submittedName>
</protein>
<dbReference type="WBParaSite" id="nRc.2.0.1.t31357-RA">
    <property type="protein sequence ID" value="nRc.2.0.1.t31357-RA"/>
    <property type="gene ID" value="nRc.2.0.1.g31357"/>
</dbReference>
<name>A0A915JYD4_ROMCU</name>
<dbReference type="AlphaFoldDB" id="A0A915JYD4"/>
<dbReference type="Proteomes" id="UP000887565">
    <property type="component" value="Unplaced"/>
</dbReference>
<reference evidence="2" key="1">
    <citation type="submission" date="2022-11" db="UniProtKB">
        <authorList>
            <consortium name="WormBaseParasite"/>
        </authorList>
    </citation>
    <scope>IDENTIFICATION</scope>
</reference>
<evidence type="ECO:0000313" key="1">
    <source>
        <dbReference type="Proteomes" id="UP000887565"/>
    </source>
</evidence>
<accession>A0A915JYD4</accession>
<keyword evidence="1" id="KW-1185">Reference proteome</keyword>
<organism evidence="1 2">
    <name type="scientific">Romanomermis culicivorax</name>
    <name type="common">Nematode worm</name>
    <dbReference type="NCBI Taxonomy" id="13658"/>
    <lineage>
        <taxon>Eukaryota</taxon>
        <taxon>Metazoa</taxon>
        <taxon>Ecdysozoa</taxon>
        <taxon>Nematoda</taxon>
        <taxon>Enoplea</taxon>
        <taxon>Dorylaimia</taxon>
        <taxon>Mermithida</taxon>
        <taxon>Mermithoidea</taxon>
        <taxon>Mermithidae</taxon>
        <taxon>Romanomermis</taxon>
    </lineage>
</organism>